<dbReference type="PROSITE" id="PS51770">
    <property type="entry name" value="HOTDOG_ACOT"/>
    <property type="match status" value="2"/>
</dbReference>
<dbReference type="PANTHER" id="PTHR11049:SF24">
    <property type="entry name" value="CYTOSOLIC ACYL COENZYME A THIOESTER HYDROLASE"/>
    <property type="match status" value="1"/>
</dbReference>
<accession>A0A0L0G327</accession>
<dbReference type="GO" id="GO:0052816">
    <property type="term" value="F:long-chain fatty acyl-CoA hydrolase activity"/>
    <property type="evidence" value="ECO:0007669"/>
    <property type="project" value="TreeGrafter"/>
</dbReference>
<dbReference type="AlphaFoldDB" id="A0A0L0G327"/>
<gene>
    <name evidence="3" type="ORF">SARC_04475</name>
</gene>
<evidence type="ECO:0000313" key="3">
    <source>
        <dbReference type="EMBL" id="KNC83259.1"/>
    </source>
</evidence>
<reference evidence="3 4" key="1">
    <citation type="submission" date="2011-02" db="EMBL/GenBank/DDBJ databases">
        <title>The Genome Sequence of Sphaeroforma arctica JP610.</title>
        <authorList>
            <consortium name="The Broad Institute Genome Sequencing Platform"/>
            <person name="Russ C."/>
            <person name="Cuomo C."/>
            <person name="Young S.K."/>
            <person name="Zeng Q."/>
            <person name="Gargeya S."/>
            <person name="Alvarado L."/>
            <person name="Berlin A."/>
            <person name="Chapman S.B."/>
            <person name="Chen Z."/>
            <person name="Freedman E."/>
            <person name="Gellesch M."/>
            <person name="Goldberg J."/>
            <person name="Griggs A."/>
            <person name="Gujja S."/>
            <person name="Heilman E."/>
            <person name="Heiman D."/>
            <person name="Howarth C."/>
            <person name="Mehta T."/>
            <person name="Neiman D."/>
            <person name="Pearson M."/>
            <person name="Roberts A."/>
            <person name="Saif S."/>
            <person name="Shea T."/>
            <person name="Shenoy N."/>
            <person name="Sisk P."/>
            <person name="Stolte C."/>
            <person name="Sykes S."/>
            <person name="White J."/>
            <person name="Yandava C."/>
            <person name="Burger G."/>
            <person name="Gray M.W."/>
            <person name="Holland P.W.H."/>
            <person name="King N."/>
            <person name="Lang F.B.F."/>
            <person name="Roger A.J."/>
            <person name="Ruiz-Trillo I."/>
            <person name="Haas B."/>
            <person name="Nusbaum C."/>
            <person name="Birren B."/>
        </authorList>
    </citation>
    <scope>NUCLEOTIDE SEQUENCE [LARGE SCALE GENOMIC DNA]</scope>
    <source>
        <strain evidence="3 4">JP610</strain>
    </source>
</reference>
<proteinExistence type="predicted"/>
<evidence type="ECO:0000313" key="4">
    <source>
        <dbReference type="Proteomes" id="UP000054560"/>
    </source>
</evidence>
<evidence type="ECO:0000259" key="2">
    <source>
        <dbReference type="PROSITE" id="PS51770"/>
    </source>
</evidence>
<feature type="domain" description="HotDog ACOT-type" evidence="2">
    <location>
        <begin position="1"/>
        <end position="62"/>
    </location>
</feature>
<dbReference type="InterPro" id="IPR040170">
    <property type="entry name" value="Cytosol_ACT"/>
</dbReference>
<dbReference type="eggNOG" id="KOG2763">
    <property type="taxonomic scope" value="Eukaryota"/>
</dbReference>
<dbReference type="SUPFAM" id="SSF54637">
    <property type="entry name" value="Thioesterase/thiol ester dehydrase-isomerase"/>
    <property type="match status" value="2"/>
</dbReference>
<dbReference type="GO" id="GO:0006637">
    <property type="term" value="P:acyl-CoA metabolic process"/>
    <property type="evidence" value="ECO:0007669"/>
    <property type="project" value="TreeGrafter"/>
</dbReference>
<evidence type="ECO:0000256" key="1">
    <source>
        <dbReference type="ARBA" id="ARBA00022801"/>
    </source>
</evidence>
<dbReference type="InterPro" id="IPR006683">
    <property type="entry name" value="Thioestr_dom"/>
</dbReference>
<keyword evidence="1" id="KW-0378">Hydrolase</keyword>
<dbReference type="EMBL" id="KQ241849">
    <property type="protein sequence ID" value="KNC83259.1"/>
    <property type="molecule type" value="Genomic_DNA"/>
</dbReference>
<dbReference type="OrthoDB" id="331699at2759"/>
<dbReference type="GO" id="GO:0009062">
    <property type="term" value="P:fatty acid catabolic process"/>
    <property type="evidence" value="ECO:0007669"/>
    <property type="project" value="TreeGrafter"/>
</dbReference>
<keyword evidence="4" id="KW-1185">Reference proteome</keyword>
<dbReference type="Pfam" id="PF03061">
    <property type="entry name" value="4HBT"/>
    <property type="match status" value="2"/>
</dbReference>
<protein>
    <recommendedName>
        <fullName evidence="2">HotDog ACOT-type domain-containing protein</fullName>
    </recommendedName>
</protein>
<dbReference type="STRING" id="667725.A0A0L0G327"/>
<organism evidence="3 4">
    <name type="scientific">Sphaeroforma arctica JP610</name>
    <dbReference type="NCBI Taxonomy" id="667725"/>
    <lineage>
        <taxon>Eukaryota</taxon>
        <taxon>Ichthyosporea</taxon>
        <taxon>Ichthyophonida</taxon>
        <taxon>Sphaeroforma</taxon>
    </lineage>
</organism>
<dbReference type="Proteomes" id="UP000054560">
    <property type="component" value="Unassembled WGS sequence"/>
</dbReference>
<dbReference type="CDD" id="cd03442">
    <property type="entry name" value="BFIT_BACH"/>
    <property type="match status" value="1"/>
</dbReference>
<feature type="domain" description="HotDog ACOT-type" evidence="2">
    <location>
        <begin position="155"/>
        <end position="267"/>
    </location>
</feature>
<dbReference type="Gene3D" id="3.10.129.10">
    <property type="entry name" value="Hotdog Thioesterase"/>
    <property type="match status" value="2"/>
</dbReference>
<name>A0A0L0G327_9EUKA</name>
<dbReference type="InterPro" id="IPR033120">
    <property type="entry name" value="HOTDOG_ACOT"/>
</dbReference>
<dbReference type="GeneID" id="25904979"/>
<dbReference type="GO" id="GO:0005829">
    <property type="term" value="C:cytosol"/>
    <property type="evidence" value="ECO:0007669"/>
    <property type="project" value="TreeGrafter"/>
</dbReference>
<sequence length="309" mass="34022">MGHVDFVAPAFVGDVGMGQAKVVFTSKRSVLVLVHVWSENPRSGEVRLCNRAFAWYVPLKLTGDAIFEVPQLKVDPTDSLATCLWEYAHSSYTKRRVNGNPSRGSYLAPNHPLVSKIPLDGEEKTNDDGHDFIFPLLPMKCPPGNEAAPDYRTVEETEANLAALVLPSDMLTGDFAAGGMIMKMIDNCAGIVAFKHCRSNVVTASLDALDFMRPIKSGNLVTLRGKATYASPKSLEILVTVEVEDLMAGTRQPANQAILTFVKLDAAGKVQPMPGLIINTRKQHERMRIGHERYEIRKRIRSAQPIARP</sequence>
<dbReference type="PANTHER" id="PTHR11049">
    <property type="entry name" value="ACYL COENZYME A THIOESTER HYDROLASE"/>
    <property type="match status" value="1"/>
</dbReference>
<dbReference type="InterPro" id="IPR029069">
    <property type="entry name" value="HotDog_dom_sf"/>
</dbReference>
<dbReference type="RefSeq" id="XP_014157161.1">
    <property type="nucleotide sequence ID" value="XM_014301686.1"/>
</dbReference>